<gene>
    <name evidence="2" type="ORF">GOP47_0014565</name>
</gene>
<reference evidence="2" key="1">
    <citation type="submission" date="2021-01" db="EMBL/GenBank/DDBJ databases">
        <title>Adiantum capillus-veneris genome.</title>
        <authorList>
            <person name="Fang Y."/>
            <person name="Liao Q."/>
        </authorList>
    </citation>
    <scope>NUCLEOTIDE SEQUENCE</scope>
    <source>
        <strain evidence="2">H3</strain>
        <tissue evidence="2">Leaf</tissue>
    </source>
</reference>
<keyword evidence="3" id="KW-1185">Reference proteome</keyword>
<dbReference type="Proteomes" id="UP000886520">
    <property type="component" value="Chromosome 14"/>
</dbReference>
<dbReference type="PANTHER" id="PTHR48459:SF1">
    <property type="entry name" value="CUE DOMAIN-CONTAINING PROTEIN"/>
    <property type="match status" value="1"/>
</dbReference>
<dbReference type="OrthoDB" id="620544at2759"/>
<protein>
    <recommendedName>
        <fullName evidence="4">CUE domain-containing protein</fullName>
    </recommendedName>
</protein>
<feature type="compositionally biased region" description="Basic and acidic residues" evidence="1">
    <location>
        <begin position="106"/>
        <end position="115"/>
    </location>
</feature>
<evidence type="ECO:0000256" key="1">
    <source>
        <dbReference type="SAM" id="MobiDB-lite"/>
    </source>
</evidence>
<evidence type="ECO:0000313" key="2">
    <source>
        <dbReference type="EMBL" id="KAI5070222.1"/>
    </source>
</evidence>
<dbReference type="PANTHER" id="PTHR48459">
    <property type="entry name" value="CUE DOMAIN-CONTAINING PROTEIN"/>
    <property type="match status" value="1"/>
</dbReference>
<evidence type="ECO:0008006" key="4">
    <source>
        <dbReference type="Google" id="ProtNLM"/>
    </source>
</evidence>
<accession>A0A9D4ZDL9</accession>
<organism evidence="2 3">
    <name type="scientific">Adiantum capillus-veneris</name>
    <name type="common">Maidenhair fern</name>
    <dbReference type="NCBI Taxonomy" id="13818"/>
    <lineage>
        <taxon>Eukaryota</taxon>
        <taxon>Viridiplantae</taxon>
        <taxon>Streptophyta</taxon>
        <taxon>Embryophyta</taxon>
        <taxon>Tracheophyta</taxon>
        <taxon>Polypodiopsida</taxon>
        <taxon>Polypodiidae</taxon>
        <taxon>Polypodiales</taxon>
        <taxon>Pteridineae</taxon>
        <taxon>Pteridaceae</taxon>
        <taxon>Vittarioideae</taxon>
        <taxon>Adiantum</taxon>
    </lineage>
</organism>
<dbReference type="AlphaFoldDB" id="A0A9D4ZDL9"/>
<dbReference type="EMBL" id="JABFUD020000014">
    <property type="protein sequence ID" value="KAI5070222.1"/>
    <property type="molecule type" value="Genomic_DNA"/>
</dbReference>
<feature type="region of interest" description="Disordered" evidence="1">
    <location>
        <begin position="646"/>
        <end position="665"/>
    </location>
</feature>
<name>A0A9D4ZDL9_ADICA</name>
<feature type="region of interest" description="Disordered" evidence="1">
    <location>
        <begin position="96"/>
        <end position="115"/>
    </location>
</feature>
<evidence type="ECO:0000313" key="3">
    <source>
        <dbReference type="Proteomes" id="UP000886520"/>
    </source>
</evidence>
<feature type="compositionally biased region" description="Low complexity" evidence="1">
    <location>
        <begin position="652"/>
        <end position="665"/>
    </location>
</feature>
<comment type="caution">
    <text evidence="2">The sequence shown here is derived from an EMBL/GenBank/DDBJ whole genome shotgun (WGS) entry which is preliminary data.</text>
</comment>
<proteinExistence type="predicted"/>
<sequence>MDQENTLRLLFPQVDARLIKATVLDGDDINSALDFLIEEGMQPDELKLEKACGLASNNVHVDGTLLMHAAKRHLVIPKRDELYSTDSSHDKHEESIVWKGGLVTPKPEDPCPNEGRELADFYKSDSQKEQATMQGNERIEWWAATWPNASGPRGDDVLDSPSSVQTDLEVEEEGSSSLWSDTELYNSIPQKVNWQQPIIKIDCSSIDSAQSSLLEKENGSSWGNVSDSMKFHDGCKSLVELDLPLSQDSFEVFSPMGLDANMSEQGGPVRRHTQLSKGHANDDDRKLSLCLSVNTRRDCAIQEGLLETSRYIIDTEDLDKLVVEAKCQKENVRKGMEDIYLLRQQTEQEESAAQQAKAEATRGGADILLKVADMRKQMLRERAEYDLRAAEVYGERSVLSMEARELRSRLLETQAEQERAMSLLDCVRCTLTERLQKAAQEKNSAIEEAKMKEECAKELLAQEEGCARTLVEDFKALETEAETCRKLREFLIERGNIVDSLQGEMAVLSEDILNFKKQVDEGIPLSASRSLSWSHLSHLTEQFASTSPSIEVESCRPLRSLALESSDLIKSLSSTSILTLSSGTSGLLVSVGPIDCALRSQYFSPNLSPINVANEKGVVDSTLDEKVEGLSITCISCDDDYGQNQQMKSNQVSSGVPVVEEGGVH</sequence>